<keyword evidence="1" id="KW-0547">Nucleotide-binding</keyword>
<evidence type="ECO:0000256" key="1">
    <source>
        <dbReference type="ARBA" id="ARBA00022741"/>
    </source>
</evidence>
<dbReference type="AlphaFoldDB" id="A0A397VMP5"/>
<keyword evidence="3" id="KW-1185">Reference proteome</keyword>
<dbReference type="PROSITE" id="PS51419">
    <property type="entry name" value="RAB"/>
    <property type="match status" value="1"/>
</dbReference>
<organism evidence="2 3">
    <name type="scientific">Gigaspora rosea</name>
    <dbReference type="NCBI Taxonomy" id="44941"/>
    <lineage>
        <taxon>Eukaryota</taxon>
        <taxon>Fungi</taxon>
        <taxon>Fungi incertae sedis</taxon>
        <taxon>Mucoromycota</taxon>
        <taxon>Glomeromycotina</taxon>
        <taxon>Glomeromycetes</taxon>
        <taxon>Diversisporales</taxon>
        <taxon>Gigasporaceae</taxon>
        <taxon>Gigaspora</taxon>
    </lineage>
</organism>
<dbReference type="PANTHER" id="PTHR47978">
    <property type="match status" value="1"/>
</dbReference>
<dbReference type="Proteomes" id="UP000266673">
    <property type="component" value="Unassembled WGS sequence"/>
</dbReference>
<evidence type="ECO:0000313" key="3">
    <source>
        <dbReference type="Proteomes" id="UP000266673"/>
    </source>
</evidence>
<protein>
    <submittedName>
        <fullName evidence="2">P-loop containing nucleoside triphosphate hydrolase protein</fullName>
    </submittedName>
</protein>
<gene>
    <name evidence="2" type="ORF">C2G38_2033007</name>
</gene>
<name>A0A397VMP5_9GLOM</name>
<dbReference type="GO" id="GO:0005525">
    <property type="term" value="F:GTP binding"/>
    <property type="evidence" value="ECO:0007669"/>
    <property type="project" value="InterPro"/>
</dbReference>
<comment type="caution">
    <text evidence="2">The sequence shown here is derived from an EMBL/GenBank/DDBJ whole genome shotgun (WGS) entry which is preliminary data.</text>
</comment>
<dbReference type="Gene3D" id="3.40.50.300">
    <property type="entry name" value="P-loop containing nucleotide triphosphate hydrolases"/>
    <property type="match status" value="1"/>
</dbReference>
<accession>A0A397VMP5</accession>
<proteinExistence type="predicted"/>
<dbReference type="OrthoDB" id="2399543at2759"/>
<reference evidence="2 3" key="1">
    <citation type="submission" date="2018-06" db="EMBL/GenBank/DDBJ databases">
        <title>Comparative genomics reveals the genomic features of Rhizophagus irregularis, R. cerebriforme, R. diaphanum and Gigaspora rosea, and their symbiotic lifestyle signature.</title>
        <authorList>
            <person name="Morin E."/>
            <person name="San Clemente H."/>
            <person name="Chen E.C.H."/>
            <person name="De La Providencia I."/>
            <person name="Hainaut M."/>
            <person name="Kuo A."/>
            <person name="Kohler A."/>
            <person name="Murat C."/>
            <person name="Tang N."/>
            <person name="Roy S."/>
            <person name="Loubradou J."/>
            <person name="Henrissat B."/>
            <person name="Grigoriev I.V."/>
            <person name="Corradi N."/>
            <person name="Roux C."/>
            <person name="Martin F.M."/>
        </authorList>
    </citation>
    <scope>NUCLEOTIDE SEQUENCE [LARGE SCALE GENOMIC DNA]</scope>
    <source>
        <strain evidence="2 3">DAOM 194757</strain>
    </source>
</reference>
<dbReference type="SUPFAM" id="SSF52540">
    <property type="entry name" value="P-loop containing nucleoside triphosphate hydrolases"/>
    <property type="match status" value="1"/>
</dbReference>
<dbReference type="InterPro" id="IPR027417">
    <property type="entry name" value="P-loop_NTPase"/>
</dbReference>
<evidence type="ECO:0000313" key="2">
    <source>
        <dbReference type="EMBL" id="RIB23138.1"/>
    </source>
</evidence>
<dbReference type="STRING" id="44941.A0A397VMP5"/>
<dbReference type="InterPro" id="IPR001806">
    <property type="entry name" value="Small_GTPase"/>
</dbReference>
<dbReference type="GO" id="GO:0003924">
    <property type="term" value="F:GTPase activity"/>
    <property type="evidence" value="ECO:0007669"/>
    <property type="project" value="InterPro"/>
</dbReference>
<dbReference type="EMBL" id="QKWP01000276">
    <property type="protein sequence ID" value="RIB23138.1"/>
    <property type="molecule type" value="Genomic_DNA"/>
</dbReference>
<dbReference type="SMART" id="SM00175">
    <property type="entry name" value="RAB"/>
    <property type="match status" value="1"/>
</dbReference>
<dbReference type="Pfam" id="PF00071">
    <property type="entry name" value="Ras"/>
    <property type="match status" value="1"/>
</dbReference>
<keyword evidence="2" id="KW-0378">Hydrolase</keyword>
<sequence>MSKNYDFFLRIGVDGERCVGKSSLISKFAETDFKNGKYEETLQVYVTTTHVHLDNYTIKVEFLEAGWNLKPNKNYYSYIDGAILVYDVSKTNGLEKIKELSREYTNTDSDYVTNKIPIMIIANKWDEYRQKRVEFLYNVTSKEEKTSASIEEILKKCISRLLDFKEISDLNELTSPNNQLKLMMEHAIKLYLYGIPKKIIYSRRKQLEVPNEEMDGIKSFLSLEEEV</sequence>